<dbReference type="Pfam" id="PF01498">
    <property type="entry name" value="HTH_Tnp_Tc3_2"/>
    <property type="match status" value="1"/>
</dbReference>
<gene>
    <name evidence="3" type="ORF">sr12282</name>
</gene>
<dbReference type="NCBIfam" id="NF033545">
    <property type="entry name" value="transpos_IS630"/>
    <property type="match status" value="1"/>
</dbReference>
<feature type="domain" description="Transposase Tc1-like" evidence="1">
    <location>
        <begin position="79"/>
        <end position="136"/>
    </location>
</feature>
<evidence type="ECO:0000259" key="1">
    <source>
        <dbReference type="Pfam" id="PF01498"/>
    </source>
</evidence>
<dbReference type="HOGENOM" id="CLU_033666_0_4_1"/>
<dbReference type="GO" id="GO:0006313">
    <property type="term" value="P:DNA transposition"/>
    <property type="evidence" value="ECO:0007669"/>
    <property type="project" value="InterPro"/>
</dbReference>
<sequence>MGRTKYTSNHLERVRNCLKLGMSTREIATKLSMSKSTAARLAKNIPDGDYVKRTAGRPPSLSSRQFSLLTRGIRQRFYTSATEASAYWLRVHQLCLSRQTITRAFKRAKLKFRVKRKKPLLSKKHKECRLAFAKCYQYWTISQWKNVIWSDECKVQRIGKDFEKRYWAKEADYTIYIPTLQGGGHSVMIWGWMTWAGLGLIVFIDGTLNSEHYIELLEEAVPGSMVKWKQKQAIPPRHRIVFQHDNAPCHRSNETKQYLQEVALNVLPWPAMSPDLNPIEHVWCQLKRAISKEKYSIKNKAELKAAIAAFWENFPKESVQRLIKSMPERLQAVRSARGGHTRY</sequence>
<keyword evidence="4" id="KW-1185">Reference proteome</keyword>
<dbReference type="SUPFAM" id="SSF46689">
    <property type="entry name" value="Homeodomain-like"/>
    <property type="match status" value="1"/>
</dbReference>
<name>E6ZT28_SPORE</name>
<dbReference type="Pfam" id="PF13358">
    <property type="entry name" value="DDE_3"/>
    <property type="match status" value="1"/>
</dbReference>
<evidence type="ECO:0000313" key="4">
    <source>
        <dbReference type="Proteomes" id="UP000008867"/>
    </source>
</evidence>
<protein>
    <submittedName>
        <fullName evidence="3">Related to Transposase</fullName>
    </submittedName>
</protein>
<dbReference type="InterPro" id="IPR009057">
    <property type="entry name" value="Homeodomain-like_sf"/>
</dbReference>
<dbReference type="Proteomes" id="UP000008867">
    <property type="component" value="Chromosome 2"/>
</dbReference>
<dbReference type="eggNOG" id="ENOG502QUTZ">
    <property type="taxonomic scope" value="Eukaryota"/>
</dbReference>
<dbReference type="GO" id="GO:0003677">
    <property type="term" value="F:DNA binding"/>
    <property type="evidence" value="ECO:0007669"/>
    <property type="project" value="InterPro"/>
</dbReference>
<evidence type="ECO:0000313" key="3">
    <source>
        <dbReference type="EMBL" id="CBQ70385.1"/>
    </source>
</evidence>
<proteinExistence type="predicted"/>
<dbReference type="Gene3D" id="3.30.420.10">
    <property type="entry name" value="Ribonuclease H-like superfamily/Ribonuclease H"/>
    <property type="match status" value="1"/>
</dbReference>
<dbReference type="PANTHER" id="PTHR23022">
    <property type="entry name" value="TRANSPOSABLE ELEMENT-RELATED"/>
    <property type="match status" value="1"/>
</dbReference>
<organism evidence="3 4">
    <name type="scientific">Sporisorium reilianum (strain SRZ2)</name>
    <name type="common">Maize head smut fungus</name>
    <dbReference type="NCBI Taxonomy" id="999809"/>
    <lineage>
        <taxon>Eukaryota</taxon>
        <taxon>Fungi</taxon>
        <taxon>Dikarya</taxon>
        <taxon>Basidiomycota</taxon>
        <taxon>Ustilaginomycotina</taxon>
        <taxon>Ustilaginomycetes</taxon>
        <taxon>Ustilaginales</taxon>
        <taxon>Ustilaginaceae</taxon>
        <taxon>Sporisorium</taxon>
    </lineage>
</organism>
<dbReference type="InterPro" id="IPR047655">
    <property type="entry name" value="Transpos_IS630-like"/>
</dbReference>
<dbReference type="InterPro" id="IPR036397">
    <property type="entry name" value="RNaseH_sf"/>
</dbReference>
<accession>E6ZT28</accession>
<dbReference type="GO" id="GO:0015074">
    <property type="term" value="P:DNA integration"/>
    <property type="evidence" value="ECO:0007669"/>
    <property type="project" value="InterPro"/>
</dbReference>
<dbReference type="InterPro" id="IPR002492">
    <property type="entry name" value="Transposase_Tc1-like"/>
</dbReference>
<dbReference type="InterPro" id="IPR038717">
    <property type="entry name" value="Tc1-like_DDE_dom"/>
</dbReference>
<dbReference type="InterPro" id="IPR052338">
    <property type="entry name" value="Transposase_5"/>
</dbReference>
<dbReference type="AlphaFoldDB" id="E6ZT28"/>
<evidence type="ECO:0000259" key="2">
    <source>
        <dbReference type="Pfam" id="PF13358"/>
    </source>
</evidence>
<dbReference type="OrthoDB" id="2553902at2759"/>
<dbReference type="VEuPathDB" id="FungiDB:sr12282"/>
<dbReference type="EMBL" id="FQ311441">
    <property type="protein sequence ID" value="CBQ70385.1"/>
    <property type="molecule type" value="Genomic_DNA"/>
</dbReference>
<reference evidence="3 4" key="1">
    <citation type="journal article" date="2010" name="Science">
        <title>Pathogenicity determinants in smut fungi revealed by genome comparison.</title>
        <authorList>
            <person name="Schirawski J."/>
            <person name="Mannhaupt G."/>
            <person name="Muench K."/>
            <person name="Brefort T."/>
            <person name="Schipper K."/>
            <person name="Doehlemann G."/>
            <person name="Di Stasio M."/>
            <person name="Roessel N."/>
            <person name="Mendoza-Mendoza A."/>
            <person name="Pester D."/>
            <person name="Mueller O."/>
            <person name="Winterberg B."/>
            <person name="Meyer E."/>
            <person name="Ghareeb H."/>
            <person name="Wollenberg T."/>
            <person name="Muensterkoetter M."/>
            <person name="Wong P."/>
            <person name="Walter M."/>
            <person name="Stukenbrock E."/>
            <person name="Gueldener U."/>
            <person name="Kahmann R."/>
        </authorList>
    </citation>
    <scope>NUCLEOTIDE SEQUENCE [LARGE SCALE GENOMIC DNA]</scope>
    <source>
        <strain evidence="4">SRZ2</strain>
    </source>
</reference>
<dbReference type="PANTHER" id="PTHR23022:SF119">
    <property type="entry name" value="TC1-LIKE TRANSPOSASE DDE DOMAIN-CONTAINING PROTEIN"/>
    <property type="match status" value="1"/>
</dbReference>
<feature type="domain" description="Tc1-like transposase DDE" evidence="2">
    <location>
        <begin position="147"/>
        <end position="303"/>
    </location>
</feature>